<proteinExistence type="predicted"/>
<dbReference type="AlphaFoldDB" id="A0AAP2ZC14"/>
<evidence type="ECO:0008006" key="3">
    <source>
        <dbReference type="Google" id="ProtNLM"/>
    </source>
</evidence>
<evidence type="ECO:0000313" key="1">
    <source>
        <dbReference type="EMBL" id="MCU4753795.1"/>
    </source>
</evidence>
<dbReference type="EMBL" id="JAOPJZ010000022">
    <property type="protein sequence ID" value="MCU4753795.1"/>
    <property type="molecule type" value="Genomic_DNA"/>
</dbReference>
<reference evidence="1 2" key="1">
    <citation type="submission" date="2022-09" db="EMBL/GenBank/DDBJ databases">
        <title>Enrichment on poylsaccharides allowed isolation of novel metabolic and taxonomic groups of Haloarchaea.</title>
        <authorList>
            <person name="Sorokin D.Y."/>
            <person name="Elcheninov A.G."/>
            <person name="Khizhniak T.V."/>
            <person name="Kolganova T.V."/>
            <person name="Kublanov I.V."/>
        </authorList>
    </citation>
    <scope>NUCLEOTIDE SEQUENCE [LARGE SCALE GENOMIC DNA]</scope>
    <source>
        <strain evidence="1 2">AArc-curdl1</strain>
    </source>
</reference>
<dbReference type="RefSeq" id="WP_342810101.1">
    <property type="nucleotide sequence ID" value="NZ_JAOPJZ010000022.1"/>
</dbReference>
<name>A0AAP2ZC14_9EURY</name>
<dbReference type="Proteomes" id="UP001321047">
    <property type="component" value="Unassembled WGS sequence"/>
</dbReference>
<protein>
    <recommendedName>
        <fullName evidence="3">ATP-grasp domain-containing protein</fullName>
    </recommendedName>
</protein>
<organism evidence="1 2">
    <name type="scientific">Natronosalvus hydrolyticus</name>
    <dbReference type="NCBI Taxonomy" id="2979988"/>
    <lineage>
        <taxon>Archaea</taxon>
        <taxon>Methanobacteriati</taxon>
        <taxon>Methanobacteriota</taxon>
        <taxon>Stenosarchaea group</taxon>
        <taxon>Halobacteria</taxon>
        <taxon>Halobacteriales</taxon>
        <taxon>Natrialbaceae</taxon>
        <taxon>Natronosalvus</taxon>
    </lineage>
</organism>
<comment type="caution">
    <text evidence="1">The sequence shown here is derived from an EMBL/GenBank/DDBJ whole genome shotgun (WGS) entry which is preliminary data.</text>
</comment>
<accession>A0AAP2ZC14</accession>
<dbReference type="SUPFAM" id="SSF56059">
    <property type="entry name" value="Glutathione synthetase ATP-binding domain-like"/>
    <property type="match status" value="1"/>
</dbReference>
<gene>
    <name evidence="1" type="ORF">OB919_17710</name>
</gene>
<keyword evidence="2" id="KW-1185">Reference proteome</keyword>
<evidence type="ECO:0000313" key="2">
    <source>
        <dbReference type="Proteomes" id="UP001321047"/>
    </source>
</evidence>
<sequence length="288" mass="31689">MATSFHSTSGLIETLESMRFDRPPALVCNAHITGCSVGRALADHDVPVIAIDRNGDGVGPYSEAVVAAGAVTFPLEDANGFVHDVERIAAVLEYDPVIFPCMDEWVHALVEGAPAGVRLPFADREVIDTVLDKESLYALADALEIPYPETYRLSEYDPETILGRLEYPFVVKPARKREFEELIGTNVVEVEDTDSFFDIVERARAADVRIMAQEKVPIATGHDRSFVSYRSPDGDVIGLVGNARVRYPQAYGTSCVVDTIEDSKLESRAKSVLKAGEYYTDSRRKPTT</sequence>